<evidence type="ECO:0000313" key="7">
    <source>
        <dbReference type="Proteomes" id="UP000258016"/>
    </source>
</evidence>
<feature type="transmembrane region" description="Helical" evidence="4">
    <location>
        <begin position="20"/>
        <end position="42"/>
    </location>
</feature>
<dbReference type="PROSITE" id="PS50850">
    <property type="entry name" value="MFS"/>
    <property type="match status" value="1"/>
</dbReference>
<organism evidence="6 7">
    <name type="scientific">Blastomonas fulva</name>
    <dbReference type="NCBI Taxonomy" id="1550728"/>
    <lineage>
        <taxon>Bacteria</taxon>
        <taxon>Pseudomonadati</taxon>
        <taxon>Pseudomonadota</taxon>
        <taxon>Alphaproteobacteria</taxon>
        <taxon>Sphingomonadales</taxon>
        <taxon>Sphingomonadaceae</taxon>
        <taxon>Blastomonas</taxon>
    </lineage>
</organism>
<name>A0ABN5B7T6_9SPHN</name>
<dbReference type="InterPro" id="IPR020846">
    <property type="entry name" value="MFS_dom"/>
</dbReference>
<keyword evidence="1 4" id="KW-0812">Transmembrane</keyword>
<feature type="transmembrane region" description="Helical" evidence="4">
    <location>
        <begin position="272"/>
        <end position="292"/>
    </location>
</feature>
<feature type="domain" description="Major facilitator superfamily (MFS) profile" evidence="5">
    <location>
        <begin position="19"/>
        <end position="413"/>
    </location>
</feature>
<dbReference type="SUPFAM" id="SSF103473">
    <property type="entry name" value="MFS general substrate transporter"/>
    <property type="match status" value="1"/>
</dbReference>
<evidence type="ECO:0000256" key="3">
    <source>
        <dbReference type="ARBA" id="ARBA00023136"/>
    </source>
</evidence>
<keyword evidence="7" id="KW-1185">Reference proteome</keyword>
<gene>
    <name evidence="6" type="ORF">B5J99_13050</name>
</gene>
<dbReference type="InterPro" id="IPR036259">
    <property type="entry name" value="MFS_trans_sf"/>
</dbReference>
<evidence type="ECO:0000313" key="6">
    <source>
        <dbReference type="EMBL" id="ASR52268.1"/>
    </source>
</evidence>
<feature type="transmembrane region" description="Helical" evidence="4">
    <location>
        <begin position="145"/>
        <end position="164"/>
    </location>
</feature>
<reference evidence="6 7" key="1">
    <citation type="submission" date="2017-03" db="EMBL/GenBank/DDBJ databases">
        <title>Complete genome sequence of Blastomonas fulva degrading microcsystin LR.</title>
        <authorList>
            <person name="Lee H.-g."/>
            <person name="Jin L."/>
            <person name="oh H.-M."/>
        </authorList>
    </citation>
    <scope>NUCLEOTIDE SEQUENCE [LARGE SCALE GENOMIC DNA]</scope>
    <source>
        <strain evidence="6 7">T2</strain>
    </source>
</reference>
<keyword evidence="3 4" id="KW-0472">Membrane</keyword>
<protein>
    <recommendedName>
        <fullName evidence="5">Major facilitator superfamily (MFS) profile domain-containing protein</fullName>
    </recommendedName>
</protein>
<feature type="transmembrane region" description="Helical" evidence="4">
    <location>
        <begin position="394"/>
        <end position="415"/>
    </location>
</feature>
<keyword evidence="2 4" id="KW-1133">Transmembrane helix</keyword>
<feature type="transmembrane region" description="Helical" evidence="4">
    <location>
        <begin position="115"/>
        <end position="138"/>
    </location>
</feature>
<feature type="transmembrane region" description="Helical" evidence="4">
    <location>
        <begin position="358"/>
        <end position="382"/>
    </location>
</feature>
<dbReference type="Proteomes" id="UP000258016">
    <property type="component" value="Chromosome"/>
</dbReference>
<sequence length="426" mass="44990">MTIAERVNISPGEFRKHWPLVMAASAGFGFSAMVSVTTGLFMEPLGNEFGWGRALQASGASITAVLTFAMSPFFGMLIDRWGTRWMALVGIVFASLVICSFSLANGSPVQWMMLWAVYAFAGVMIKSTVWTAAISSVFKEGRGMALGLTLSGTAVAQIIFPPLTDWLINTYGWRGAWIGLGLGGGAFTFVICLFFFIDGYAIARSKQAMTGEKAKGPLLDVPGLSIAQAWRDTALWRIGLSTFIMMVVTIALNVHQFEILRATGITRTAAAYYSSIAGFAGIAGKLITGALLDRYHVRWVGGLTLGMTTVAFALLLLPNLSPPIIVAAMVVNGYSAGTKLQVASYLTSAYGGLRNFGAMFGVMASLIAAGSGLGPVAAGLIFDSYGSYDPFLVIGIVASIVSSGLIISLGAYPVWGSSTDISEKST</sequence>
<feature type="transmembrane region" description="Helical" evidence="4">
    <location>
        <begin position="299"/>
        <end position="318"/>
    </location>
</feature>
<dbReference type="InterPro" id="IPR011701">
    <property type="entry name" value="MFS"/>
</dbReference>
<evidence type="ECO:0000256" key="1">
    <source>
        <dbReference type="ARBA" id="ARBA00022692"/>
    </source>
</evidence>
<dbReference type="EMBL" id="CP020083">
    <property type="protein sequence ID" value="ASR52268.1"/>
    <property type="molecule type" value="Genomic_DNA"/>
</dbReference>
<proteinExistence type="predicted"/>
<feature type="transmembrane region" description="Helical" evidence="4">
    <location>
        <begin position="54"/>
        <end position="78"/>
    </location>
</feature>
<evidence type="ECO:0000256" key="4">
    <source>
        <dbReference type="SAM" id="Phobius"/>
    </source>
</evidence>
<feature type="transmembrane region" description="Helical" evidence="4">
    <location>
        <begin position="176"/>
        <end position="197"/>
    </location>
</feature>
<dbReference type="PANTHER" id="PTHR11360">
    <property type="entry name" value="MONOCARBOXYLATE TRANSPORTER"/>
    <property type="match status" value="1"/>
</dbReference>
<evidence type="ECO:0000259" key="5">
    <source>
        <dbReference type="PROSITE" id="PS50850"/>
    </source>
</evidence>
<feature type="transmembrane region" description="Helical" evidence="4">
    <location>
        <begin position="234"/>
        <end position="252"/>
    </location>
</feature>
<accession>A0ABN5B7T6</accession>
<feature type="transmembrane region" description="Helical" evidence="4">
    <location>
        <begin position="324"/>
        <end position="346"/>
    </location>
</feature>
<dbReference type="PANTHER" id="PTHR11360:SF290">
    <property type="entry name" value="MONOCARBOXYLATE MFS PERMEASE"/>
    <property type="match status" value="1"/>
</dbReference>
<dbReference type="Pfam" id="PF07690">
    <property type="entry name" value="MFS_1"/>
    <property type="match status" value="1"/>
</dbReference>
<dbReference type="Gene3D" id="1.20.1250.20">
    <property type="entry name" value="MFS general substrate transporter like domains"/>
    <property type="match status" value="2"/>
</dbReference>
<dbReference type="RefSeq" id="WP_117352617.1">
    <property type="nucleotide sequence ID" value="NZ_JAUCZA010000006.1"/>
</dbReference>
<feature type="transmembrane region" description="Helical" evidence="4">
    <location>
        <begin position="85"/>
        <end position="103"/>
    </location>
</feature>
<evidence type="ECO:0000256" key="2">
    <source>
        <dbReference type="ARBA" id="ARBA00022989"/>
    </source>
</evidence>
<dbReference type="InterPro" id="IPR050327">
    <property type="entry name" value="Proton-linked_MCT"/>
</dbReference>